<evidence type="ECO:0000256" key="4">
    <source>
        <dbReference type="ARBA" id="ARBA00022692"/>
    </source>
</evidence>
<feature type="transmembrane region" description="Helical" evidence="10">
    <location>
        <begin position="74"/>
        <end position="100"/>
    </location>
</feature>
<feature type="transmembrane region" description="Helical" evidence="10">
    <location>
        <begin position="20"/>
        <end position="38"/>
    </location>
</feature>
<dbReference type="InterPro" id="IPR004117">
    <property type="entry name" value="7tm6_olfct_rcpt"/>
</dbReference>
<evidence type="ECO:0000256" key="9">
    <source>
        <dbReference type="ARBA" id="ARBA00023224"/>
    </source>
</evidence>
<feature type="transmembrane region" description="Helical" evidence="10">
    <location>
        <begin position="112"/>
        <end position="134"/>
    </location>
</feature>
<evidence type="ECO:0000313" key="11">
    <source>
        <dbReference type="EMBL" id="JAG81372.1"/>
    </source>
</evidence>
<sequence length="238" mass="26837">MATTLTKDLLQNCGNLNDMLVSTVGIPSALLGIVKMTLPRIYWKNMAYMIISAARDWSDIRNLQSQKIMENNKLLGRAGFIVLLGGSLFISVLTILQKILINMKINDTNSTAIYAALGAGCWTSDLSINVYLIYIGQSIQLAIMQWCVSGNDACYYHILTHLSGQFDILKMNFQNLPASNTEKPSIIHDFVKRHNHLLKICHHLEETFSFVIMCHLLTDLCFISGACKRIFFKYQVLP</sequence>
<dbReference type="GO" id="GO:0005549">
    <property type="term" value="F:odorant binding"/>
    <property type="evidence" value="ECO:0007669"/>
    <property type="project" value="InterPro"/>
</dbReference>
<evidence type="ECO:0000256" key="3">
    <source>
        <dbReference type="ARBA" id="ARBA00022606"/>
    </source>
</evidence>
<dbReference type="PANTHER" id="PTHR21137">
    <property type="entry name" value="ODORANT RECEPTOR"/>
    <property type="match status" value="1"/>
</dbReference>
<evidence type="ECO:0000256" key="1">
    <source>
        <dbReference type="ARBA" id="ARBA00004651"/>
    </source>
</evidence>
<dbReference type="PANTHER" id="PTHR21137:SF35">
    <property type="entry name" value="ODORANT RECEPTOR 19A-RELATED"/>
    <property type="match status" value="1"/>
</dbReference>
<dbReference type="AlphaFoldDB" id="A0A0C9RSI4"/>
<name>A0A0C9RSI4_9HYME</name>
<keyword evidence="6 10" id="KW-1133">Transmembrane helix</keyword>
<evidence type="ECO:0000256" key="5">
    <source>
        <dbReference type="ARBA" id="ARBA00022725"/>
    </source>
</evidence>
<dbReference type="GO" id="GO:0005886">
    <property type="term" value="C:plasma membrane"/>
    <property type="evidence" value="ECO:0007669"/>
    <property type="project" value="UniProtKB-SubCell"/>
</dbReference>
<keyword evidence="7 10" id="KW-0472">Membrane</keyword>
<keyword evidence="4 10" id="KW-0812">Transmembrane</keyword>
<evidence type="ECO:0000256" key="8">
    <source>
        <dbReference type="ARBA" id="ARBA00023170"/>
    </source>
</evidence>
<gene>
    <name evidence="11" type="primary">Or67c_1</name>
    <name evidence="11" type="ORF">g.14262</name>
</gene>
<evidence type="ECO:0000256" key="10">
    <source>
        <dbReference type="SAM" id="Phobius"/>
    </source>
</evidence>
<reference evidence="11" key="1">
    <citation type="submission" date="2015-01" db="EMBL/GenBank/DDBJ databases">
        <title>Transcriptome Assembly of Fopius arisanus.</title>
        <authorList>
            <person name="Geib S."/>
        </authorList>
    </citation>
    <scope>NUCLEOTIDE SEQUENCE</scope>
</reference>
<keyword evidence="2" id="KW-1003">Cell membrane</keyword>
<evidence type="ECO:0000256" key="6">
    <source>
        <dbReference type="ARBA" id="ARBA00022989"/>
    </source>
</evidence>
<evidence type="ECO:0000256" key="2">
    <source>
        <dbReference type="ARBA" id="ARBA00022475"/>
    </source>
</evidence>
<keyword evidence="8" id="KW-0675">Receptor</keyword>
<proteinExistence type="predicted"/>
<evidence type="ECO:0000256" key="7">
    <source>
        <dbReference type="ARBA" id="ARBA00023136"/>
    </source>
</evidence>
<keyword evidence="3" id="KW-0716">Sensory transduction</keyword>
<dbReference type="EMBL" id="GBYB01011605">
    <property type="protein sequence ID" value="JAG81372.1"/>
    <property type="molecule type" value="Transcribed_RNA"/>
</dbReference>
<protein>
    <submittedName>
        <fullName evidence="11">Or67c_1 protein</fullName>
    </submittedName>
</protein>
<keyword evidence="5" id="KW-0552">Olfaction</keyword>
<dbReference type="GO" id="GO:0004984">
    <property type="term" value="F:olfactory receptor activity"/>
    <property type="evidence" value="ECO:0007669"/>
    <property type="project" value="InterPro"/>
</dbReference>
<accession>A0A0C9RSI4</accession>
<keyword evidence="9" id="KW-0807">Transducer</keyword>
<dbReference type="GO" id="GO:0007165">
    <property type="term" value="P:signal transduction"/>
    <property type="evidence" value="ECO:0007669"/>
    <property type="project" value="UniProtKB-KW"/>
</dbReference>
<organism evidence="11">
    <name type="scientific">Fopius arisanus</name>
    <dbReference type="NCBI Taxonomy" id="64838"/>
    <lineage>
        <taxon>Eukaryota</taxon>
        <taxon>Metazoa</taxon>
        <taxon>Ecdysozoa</taxon>
        <taxon>Arthropoda</taxon>
        <taxon>Hexapoda</taxon>
        <taxon>Insecta</taxon>
        <taxon>Pterygota</taxon>
        <taxon>Neoptera</taxon>
        <taxon>Endopterygota</taxon>
        <taxon>Hymenoptera</taxon>
        <taxon>Apocrita</taxon>
        <taxon>Ichneumonoidea</taxon>
        <taxon>Braconidae</taxon>
        <taxon>Opiinae</taxon>
        <taxon>Fopius</taxon>
    </lineage>
</organism>
<comment type="subcellular location">
    <subcellularLocation>
        <location evidence="1">Cell membrane</location>
        <topology evidence="1">Multi-pass membrane protein</topology>
    </subcellularLocation>
</comment>
<dbReference type="Pfam" id="PF02949">
    <property type="entry name" value="7tm_6"/>
    <property type="match status" value="1"/>
</dbReference>